<dbReference type="OrthoDB" id="6086255at2759"/>
<evidence type="ECO:0000256" key="1">
    <source>
        <dbReference type="ARBA" id="ARBA00022737"/>
    </source>
</evidence>
<accession>A0A8S3RV90</accession>
<keyword evidence="5" id="KW-1185">Reference proteome</keyword>
<dbReference type="EMBL" id="CAJPWZ010001307">
    <property type="protein sequence ID" value="CAG2212649.1"/>
    <property type="molecule type" value="Genomic_DNA"/>
</dbReference>
<evidence type="ECO:0000256" key="2">
    <source>
        <dbReference type="ARBA" id="ARBA00023043"/>
    </source>
</evidence>
<comment type="caution">
    <text evidence="4">The sequence shown here is derived from an EMBL/GenBank/DDBJ whole genome shotgun (WGS) entry which is preliminary data.</text>
</comment>
<dbReference type="SUPFAM" id="SSF48403">
    <property type="entry name" value="Ankyrin repeat"/>
    <property type="match status" value="1"/>
</dbReference>
<dbReference type="InterPro" id="IPR036770">
    <property type="entry name" value="Ankyrin_rpt-contain_sf"/>
</dbReference>
<dbReference type="InterPro" id="IPR002110">
    <property type="entry name" value="Ankyrin_rpt"/>
</dbReference>
<dbReference type="Pfam" id="PF12796">
    <property type="entry name" value="Ank_2"/>
    <property type="match status" value="1"/>
</dbReference>
<evidence type="ECO:0000256" key="3">
    <source>
        <dbReference type="PROSITE-ProRule" id="PRU00023"/>
    </source>
</evidence>
<feature type="repeat" description="ANK" evidence="3">
    <location>
        <begin position="132"/>
        <end position="164"/>
    </location>
</feature>
<organism evidence="4 5">
    <name type="scientific">Mytilus edulis</name>
    <name type="common">Blue mussel</name>
    <dbReference type="NCBI Taxonomy" id="6550"/>
    <lineage>
        <taxon>Eukaryota</taxon>
        <taxon>Metazoa</taxon>
        <taxon>Spiralia</taxon>
        <taxon>Lophotrochozoa</taxon>
        <taxon>Mollusca</taxon>
        <taxon>Bivalvia</taxon>
        <taxon>Autobranchia</taxon>
        <taxon>Pteriomorphia</taxon>
        <taxon>Mytilida</taxon>
        <taxon>Mytiloidea</taxon>
        <taxon>Mytilidae</taxon>
        <taxon>Mytilinae</taxon>
        <taxon>Mytilus</taxon>
    </lineage>
</organism>
<evidence type="ECO:0000313" key="4">
    <source>
        <dbReference type="EMBL" id="CAG2212649.1"/>
    </source>
</evidence>
<protein>
    <submittedName>
        <fullName evidence="4">ANKRD50</fullName>
    </submittedName>
</protein>
<keyword evidence="1" id="KW-0677">Repeat</keyword>
<dbReference type="AlphaFoldDB" id="A0A8S3RV90"/>
<sequence length="201" mass="23226">MKKLKDRHEKKEQFENRLEQWKKDDQQFVSTEAEKHQQELVSTKDIYNKDIALSGSCYMGTIDLVKWLISRNSDVNYCREDGWFPLLWATDVNKCRNDGTPPLQIACYNNRIEVVRVLLQCDDVDIDLCNDDGCSSLYWASQKGHVDVVKELLQHSADVNKCDFKGKNSLNVAQEKGHIEIESLLKGKGLNQLLCQNDQFQ</sequence>
<dbReference type="PROSITE" id="PS50297">
    <property type="entry name" value="ANK_REP_REGION"/>
    <property type="match status" value="1"/>
</dbReference>
<name>A0A8S3RV90_MYTED</name>
<dbReference type="SMART" id="SM00248">
    <property type="entry name" value="ANK"/>
    <property type="match status" value="3"/>
</dbReference>
<dbReference type="PANTHER" id="PTHR24198">
    <property type="entry name" value="ANKYRIN REPEAT AND PROTEIN KINASE DOMAIN-CONTAINING PROTEIN"/>
    <property type="match status" value="1"/>
</dbReference>
<gene>
    <name evidence="4" type="ORF">MEDL_26609</name>
</gene>
<dbReference type="Proteomes" id="UP000683360">
    <property type="component" value="Unassembled WGS sequence"/>
</dbReference>
<evidence type="ECO:0000313" key="5">
    <source>
        <dbReference type="Proteomes" id="UP000683360"/>
    </source>
</evidence>
<dbReference type="PROSITE" id="PS50088">
    <property type="entry name" value="ANK_REPEAT"/>
    <property type="match status" value="1"/>
</dbReference>
<dbReference type="Gene3D" id="1.25.40.20">
    <property type="entry name" value="Ankyrin repeat-containing domain"/>
    <property type="match status" value="1"/>
</dbReference>
<proteinExistence type="predicted"/>
<dbReference type="PANTHER" id="PTHR24198:SF165">
    <property type="entry name" value="ANKYRIN REPEAT-CONTAINING PROTEIN-RELATED"/>
    <property type="match status" value="1"/>
</dbReference>
<keyword evidence="2 3" id="KW-0040">ANK repeat</keyword>
<reference evidence="4" key="1">
    <citation type="submission" date="2021-03" db="EMBL/GenBank/DDBJ databases">
        <authorList>
            <person name="Bekaert M."/>
        </authorList>
    </citation>
    <scope>NUCLEOTIDE SEQUENCE</scope>
</reference>